<name>A0AAP0QKN9_9ROSI</name>
<evidence type="ECO:0000313" key="2">
    <source>
        <dbReference type="EMBL" id="KAK9198379.1"/>
    </source>
</evidence>
<dbReference type="AlphaFoldDB" id="A0AAP0QKN9"/>
<reference evidence="2 3" key="1">
    <citation type="submission" date="2024-05" db="EMBL/GenBank/DDBJ databases">
        <title>Haplotype-resolved chromosome-level genome assembly of Huyou (Citrus changshanensis).</title>
        <authorList>
            <person name="Miao C."/>
            <person name="Chen W."/>
            <person name="Wu Y."/>
            <person name="Wang L."/>
            <person name="Zhao S."/>
            <person name="Grierson D."/>
            <person name="Xu C."/>
            <person name="Chen K."/>
        </authorList>
    </citation>
    <scope>NUCLEOTIDE SEQUENCE [LARGE SCALE GENOMIC DNA]</scope>
    <source>
        <strain evidence="2">01-14</strain>
        <tissue evidence="2">Leaf</tissue>
    </source>
</reference>
<keyword evidence="1" id="KW-0472">Membrane</keyword>
<comment type="caution">
    <text evidence="2">The sequence shown here is derived from an EMBL/GenBank/DDBJ whole genome shotgun (WGS) entry which is preliminary data.</text>
</comment>
<dbReference type="EMBL" id="JBCGBO010000005">
    <property type="protein sequence ID" value="KAK9198379.1"/>
    <property type="molecule type" value="Genomic_DNA"/>
</dbReference>
<keyword evidence="1" id="KW-1133">Transmembrane helix</keyword>
<dbReference type="Proteomes" id="UP001428341">
    <property type="component" value="Unassembled WGS sequence"/>
</dbReference>
<evidence type="ECO:0000313" key="3">
    <source>
        <dbReference type="Proteomes" id="UP001428341"/>
    </source>
</evidence>
<keyword evidence="1" id="KW-0812">Transmembrane</keyword>
<organism evidence="2 3">
    <name type="scientific">Citrus x changshan-huyou</name>
    <dbReference type="NCBI Taxonomy" id="2935761"/>
    <lineage>
        <taxon>Eukaryota</taxon>
        <taxon>Viridiplantae</taxon>
        <taxon>Streptophyta</taxon>
        <taxon>Embryophyta</taxon>
        <taxon>Tracheophyta</taxon>
        <taxon>Spermatophyta</taxon>
        <taxon>Magnoliopsida</taxon>
        <taxon>eudicotyledons</taxon>
        <taxon>Gunneridae</taxon>
        <taxon>Pentapetalae</taxon>
        <taxon>rosids</taxon>
        <taxon>malvids</taxon>
        <taxon>Sapindales</taxon>
        <taxon>Rutaceae</taxon>
        <taxon>Aurantioideae</taxon>
        <taxon>Citrus</taxon>
    </lineage>
</organism>
<gene>
    <name evidence="2" type="ORF">WN944_013563</name>
</gene>
<accession>A0AAP0QKN9</accession>
<protein>
    <submittedName>
        <fullName evidence="2">Uncharacterized protein</fullName>
    </submittedName>
</protein>
<feature type="transmembrane region" description="Helical" evidence="1">
    <location>
        <begin position="44"/>
        <end position="62"/>
    </location>
</feature>
<proteinExistence type="predicted"/>
<keyword evidence="3" id="KW-1185">Reference proteome</keyword>
<sequence>MAPHVALTEWAAGGGGVRKKDRNMADLQADFTCLQTDPWKYFKLQFLQVAGAVVGLYALYYLPAFASLSKGNIPFLAYGGVFGKWSPPAHCKADNIPTPVLQNVWGNQIPIKENGIKRIVNLEKLIVVFHLYMRTGFWIDQTNKVVDIYLL</sequence>
<evidence type="ECO:0000256" key="1">
    <source>
        <dbReference type="SAM" id="Phobius"/>
    </source>
</evidence>